<dbReference type="Proteomes" id="UP001472677">
    <property type="component" value="Unassembled WGS sequence"/>
</dbReference>
<gene>
    <name evidence="1" type="ORF">V6N12_069694</name>
</gene>
<dbReference type="EMBL" id="JBBPBM010000006">
    <property type="protein sequence ID" value="KAK8579368.1"/>
    <property type="molecule type" value="Genomic_DNA"/>
</dbReference>
<organism evidence="1 2">
    <name type="scientific">Hibiscus sabdariffa</name>
    <name type="common">roselle</name>
    <dbReference type="NCBI Taxonomy" id="183260"/>
    <lineage>
        <taxon>Eukaryota</taxon>
        <taxon>Viridiplantae</taxon>
        <taxon>Streptophyta</taxon>
        <taxon>Embryophyta</taxon>
        <taxon>Tracheophyta</taxon>
        <taxon>Spermatophyta</taxon>
        <taxon>Magnoliopsida</taxon>
        <taxon>eudicotyledons</taxon>
        <taxon>Gunneridae</taxon>
        <taxon>Pentapetalae</taxon>
        <taxon>rosids</taxon>
        <taxon>malvids</taxon>
        <taxon>Malvales</taxon>
        <taxon>Malvaceae</taxon>
        <taxon>Malvoideae</taxon>
        <taxon>Hibiscus</taxon>
    </lineage>
</organism>
<evidence type="ECO:0000313" key="1">
    <source>
        <dbReference type="EMBL" id="KAK8579368.1"/>
    </source>
</evidence>
<reference evidence="1 2" key="1">
    <citation type="journal article" date="2024" name="G3 (Bethesda)">
        <title>Genome assembly of Hibiscus sabdariffa L. provides insights into metabolisms of medicinal natural products.</title>
        <authorList>
            <person name="Kim T."/>
        </authorList>
    </citation>
    <scope>NUCLEOTIDE SEQUENCE [LARGE SCALE GENOMIC DNA]</scope>
    <source>
        <strain evidence="1">TK-2024</strain>
        <tissue evidence="1">Old leaves</tissue>
    </source>
</reference>
<accession>A0ABR2FEP6</accession>
<comment type="caution">
    <text evidence="1">The sequence shown here is derived from an EMBL/GenBank/DDBJ whole genome shotgun (WGS) entry which is preliminary data.</text>
</comment>
<sequence>MMARMKHNEKFSAIELRRETELIMQQTVSSQLKLTMRFITDWLQSYLNTVLGESHVGTELNAVEQGHMSSVGSNDPGQGSAR</sequence>
<proteinExistence type="predicted"/>
<evidence type="ECO:0000313" key="2">
    <source>
        <dbReference type="Proteomes" id="UP001472677"/>
    </source>
</evidence>
<protein>
    <submittedName>
        <fullName evidence="1">Uncharacterized protein</fullName>
    </submittedName>
</protein>
<name>A0ABR2FEP6_9ROSI</name>
<keyword evidence="2" id="KW-1185">Reference proteome</keyword>